<dbReference type="AlphaFoldDB" id="A0A6A6SZ09"/>
<feature type="region of interest" description="Disordered" evidence="1">
    <location>
        <begin position="396"/>
        <end position="439"/>
    </location>
</feature>
<dbReference type="EMBL" id="MU004394">
    <property type="protein sequence ID" value="KAF2652780.1"/>
    <property type="molecule type" value="Genomic_DNA"/>
</dbReference>
<feature type="region of interest" description="Disordered" evidence="1">
    <location>
        <begin position="238"/>
        <end position="281"/>
    </location>
</feature>
<feature type="region of interest" description="Disordered" evidence="1">
    <location>
        <begin position="63"/>
        <end position="118"/>
    </location>
</feature>
<feature type="region of interest" description="Disordered" evidence="1">
    <location>
        <begin position="130"/>
        <end position="152"/>
    </location>
</feature>
<reference evidence="2" key="1">
    <citation type="journal article" date="2020" name="Stud. Mycol.">
        <title>101 Dothideomycetes genomes: a test case for predicting lifestyles and emergence of pathogens.</title>
        <authorList>
            <person name="Haridas S."/>
            <person name="Albert R."/>
            <person name="Binder M."/>
            <person name="Bloem J."/>
            <person name="Labutti K."/>
            <person name="Salamov A."/>
            <person name="Andreopoulos B."/>
            <person name="Baker S."/>
            <person name="Barry K."/>
            <person name="Bills G."/>
            <person name="Bluhm B."/>
            <person name="Cannon C."/>
            <person name="Castanera R."/>
            <person name="Culley D."/>
            <person name="Daum C."/>
            <person name="Ezra D."/>
            <person name="Gonzalez J."/>
            <person name="Henrissat B."/>
            <person name="Kuo A."/>
            <person name="Liang C."/>
            <person name="Lipzen A."/>
            <person name="Lutzoni F."/>
            <person name="Magnuson J."/>
            <person name="Mondo S."/>
            <person name="Nolan M."/>
            <person name="Ohm R."/>
            <person name="Pangilinan J."/>
            <person name="Park H.-J."/>
            <person name="Ramirez L."/>
            <person name="Alfaro M."/>
            <person name="Sun H."/>
            <person name="Tritt A."/>
            <person name="Yoshinaga Y."/>
            <person name="Zwiers L.-H."/>
            <person name="Turgeon B."/>
            <person name="Goodwin S."/>
            <person name="Spatafora J."/>
            <person name="Crous P."/>
            <person name="Grigoriev I."/>
        </authorList>
    </citation>
    <scope>NUCLEOTIDE SEQUENCE</scope>
    <source>
        <strain evidence="2">CBS 122681</strain>
    </source>
</reference>
<feature type="region of interest" description="Disordered" evidence="1">
    <location>
        <begin position="336"/>
        <end position="356"/>
    </location>
</feature>
<evidence type="ECO:0000313" key="2">
    <source>
        <dbReference type="EMBL" id="KAF2652780.1"/>
    </source>
</evidence>
<organism evidence="2 3">
    <name type="scientific">Lophiostoma macrostomum CBS 122681</name>
    <dbReference type="NCBI Taxonomy" id="1314788"/>
    <lineage>
        <taxon>Eukaryota</taxon>
        <taxon>Fungi</taxon>
        <taxon>Dikarya</taxon>
        <taxon>Ascomycota</taxon>
        <taxon>Pezizomycotina</taxon>
        <taxon>Dothideomycetes</taxon>
        <taxon>Pleosporomycetidae</taxon>
        <taxon>Pleosporales</taxon>
        <taxon>Lophiostomataceae</taxon>
        <taxon>Lophiostoma</taxon>
    </lineage>
</organism>
<name>A0A6A6SZ09_9PLEO</name>
<feature type="compositionally biased region" description="Polar residues" evidence="1">
    <location>
        <begin position="90"/>
        <end position="103"/>
    </location>
</feature>
<protein>
    <submittedName>
        <fullName evidence="2">Uncharacterized protein</fullName>
    </submittedName>
</protein>
<feature type="compositionally biased region" description="Polar residues" evidence="1">
    <location>
        <begin position="1"/>
        <end position="12"/>
    </location>
</feature>
<proteinExistence type="predicted"/>
<evidence type="ECO:0000256" key="1">
    <source>
        <dbReference type="SAM" id="MobiDB-lite"/>
    </source>
</evidence>
<feature type="compositionally biased region" description="Polar residues" evidence="1">
    <location>
        <begin position="268"/>
        <end position="281"/>
    </location>
</feature>
<keyword evidence="3" id="KW-1185">Reference proteome</keyword>
<dbReference type="OrthoDB" id="3794317at2759"/>
<accession>A0A6A6SZ09</accession>
<feature type="compositionally biased region" description="Basic and acidic residues" evidence="1">
    <location>
        <begin position="429"/>
        <end position="439"/>
    </location>
</feature>
<evidence type="ECO:0000313" key="3">
    <source>
        <dbReference type="Proteomes" id="UP000799324"/>
    </source>
</evidence>
<feature type="compositionally biased region" description="Basic residues" evidence="1">
    <location>
        <begin position="243"/>
        <end position="263"/>
    </location>
</feature>
<gene>
    <name evidence="2" type="ORF">K491DRAFT_681078</name>
</gene>
<sequence length="486" mass="53442">MSHFTTDLQESSGDPFLPTLEDATSSLFGPDEWSNEFYLPFDQNTTDSPSDTGCTDVLDDLNIDSPFLPSDGTPGDPSDFTAIPDLGNFSFGSTVDTPVSGSNPPYPSTPTLGTPHPYPRQLQILQQSALPAPSNGHNHGPQRSSHVRSTTSTDVLRPPIQYTYRSRVNQPYHRRSLSQNDAEKIATLVAAGGPNPQFFRRLPPIDHTLRTHIIDPVPNDANTIANTNAVKRGTVRKDPYHKNASHGHGHGHGHGHRNGRARRAAPTSMPSTTFQSATENAATATLHARRQLARSQQVPKDVPVLHQMPIAERHRCSPRIIEIGAMAVFDSMGRELERRTDRDKDRAKNGGRQYRTDDDVMKMLDQVELHLKRKEGDTEKGLQGCESIRKVLSLRTGGDMRRDGDTVNGEEGEGSKAQSGLRLDGQSDENLHDGTKKDAEVDLELPSDVFSEEENEMYLSTDEGDLFGLLHDTSDAIGFGTDTDET</sequence>
<dbReference type="Proteomes" id="UP000799324">
    <property type="component" value="Unassembled WGS sequence"/>
</dbReference>
<feature type="region of interest" description="Disordered" evidence="1">
    <location>
        <begin position="1"/>
        <end position="28"/>
    </location>
</feature>